<evidence type="ECO:0000256" key="4">
    <source>
        <dbReference type="ARBA" id="ARBA00022519"/>
    </source>
</evidence>
<dbReference type="PANTHER" id="PTHR47529">
    <property type="entry name" value="PEPTIDYL-PROLYL CIS-TRANS ISOMERASE D"/>
    <property type="match status" value="1"/>
</dbReference>
<keyword evidence="6" id="KW-1133">Transmembrane helix</keyword>
<evidence type="ECO:0000313" key="15">
    <source>
        <dbReference type="EMBL" id="KRS17483.1"/>
    </source>
</evidence>
<reference evidence="16 18" key="2">
    <citation type="submission" date="2018-08" db="EMBL/GenBank/DDBJ databases">
        <title>Genetic Globetrotter - A new plasmid hitch-hiking vast phylogenetic and geographic distances.</title>
        <authorList>
            <person name="Vollmers J."/>
            <person name="Petersen J."/>
        </authorList>
    </citation>
    <scope>NUCLEOTIDE SEQUENCE [LARGE SCALE GENOMIC DNA]</scope>
    <source>
        <strain evidence="16 18">DSM 26383</strain>
    </source>
</reference>
<reference evidence="15 17" key="1">
    <citation type="submission" date="2015-04" db="EMBL/GenBank/DDBJ databases">
        <title>The draft genome sequence of Roseovarius indicus B108T.</title>
        <authorList>
            <person name="Li G."/>
            <person name="Lai Q."/>
            <person name="Shao Z."/>
            <person name="Yan P."/>
        </authorList>
    </citation>
    <scope>NUCLEOTIDE SEQUENCE [LARGE SCALE GENOMIC DNA]</scope>
    <source>
        <strain evidence="15 17">B108</strain>
    </source>
</reference>
<dbReference type="PATRIC" id="fig|540747.5.peg.5720"/>
<evidence type="ECO:0000256" key="1">
    <source>
        <dbReference type="ARBA" id="ARBA00004382"/>
    </source>
</evidence>
<evidence type="ECO:0000256" key="8">
    <source>
        <dbReference type="ARBA" id="ARBA00023186"/>
    </source>
</evidence>
<evidence type="ECO:0000259" key="14">
    <source>
        <dbReference type="Pfam" id="PF13145"/>
    </source>
</evidence>
<organism evidence="15 17">
    <name type="scientific">Roseovarius indicus</name>
    <dbReference type="NCBI Taxonomy" id="540747"/>
    <lineage>
        <taxon>Bacteria</taxon>
        <taxon>Pseudomonadati</taxon>
        <taxon>Pseudomonadota</taxon>
        <taxon>Alphaproteobacteria</taxon>
        <taxon>Rhodobacterales</taxon>
        <taxon>Roseobacteraceae</taxon>
        <taxon>Roseovarius</taxon>
    </lineage>
</organism>
<comment type="similarity">
    <text evidence="11">Belongs to the PpiD chaperone family.</text>
</comment>
<dbReference type="Pfam" id="PF13624">
    <property type="entry name" value="SurA_N_3"/>
    <property type="match status" value="1"/>
</dbReference>
<dbReference type="AlphaFoldDB" id="A0A0T5P8C0"/>
<dbReference type="Pfam" id="PF13145">
    <property type="entry name" value="Rotamase_2"/>
    <property type="match status" value="1"/>
</dbReference>
<keyword evidence="7" id="KW-0472">Membrane</keyword>
<dbReference type="Proteomes" id="UP000325785">
    <property type="component" value="Chromosome"/>
</dbReference>
<keyword evidence="4" id="KW-0997">Cell inner membrane</keyword>
<evidence type="ECO:0000313" key="16">
    <source>
        <dbReference type="EMBL" id="QEW26674.1"/>
    </source>
</evidence>
<dbReference type="EMBL" id="CP031598">
    <property type="protein sequence ID" value="QEW26674.1"/>
    <property type="molecule type" value="Genomic_DNA"/>
</dbReference>
<dbReference type="RefSeq" id="WP_057816649.1">
    <property type="nucleotide sequence ID" value="NZ_CP031598.1"/>
</dbReference>
<evidence type="ECO:0000256" key="2">
    <source>
        <dbReference type="ARBA" id="ARBA00018370"/>
    </source>
</evidence>
<dbReference type="SUPFAM" id="SSF54534">
    <property type="entry name" value="FKBP-like"/>
    <property type="match status" value="1"/>
</dbReference>
<feature type="domain" description="PpiC" evidence="14">
    <location>
        <begin position="243"/>
        <end position="362"/>
    </location>
</feature>
<keyword evidence="17" id="KW-1185">Reference proteome</keyword>
<dbReference type="PANTHER" id="PTHR47529:SF1">
    <property type="entry name" value="PERIPLASMIC CHAPERONE PPID"/>
    <property type="match status" value="1"/>
</dbReference>
<name>A0A0T5P8C0_9RHOB</name>
<evidence type="ECO:0000256" key="10">
    <source>
        <dbReference type="ARBA" id="ARBA00031484"/>
    </source>
</evidence>
<dbReference type="InterPro" id="IPR000297">
    <property type="entry name" value="PPIase_PpiC"/>
</dbReference>
<evidence type="ECO:0000256" key="13">
    <source>
        <dbReference type="ARBA" id="ARBA00042775"/>
    </source>
</evidence>
<evidence type="ECO:0000256" key="11">
    <source>
        <dbReference type="ARBA" id="ARBA00038408"/>
    </source>
</evidence>
<dbReference type="InterPro" id="IPR046357">
    <property type="entry name" value="PPIase_dom_sf"/>
</dbReference>
<evidence type="ECO:0000256" key="9">
    <source>
        <dbReference type="ARBA" id="ARBA00030642"/>
    </source>
</evidence>
<keyword evidence="5" id="KW-0812">Transmembrane</keyword>
<dbReference type="KEGG" id="rid:RIdsm_02474"/>
<evidence type="ECO:0000313" key="17">
    <source>
        <dbReference type="Proteomes" id="UP000051401"/>
    </source>
</evidence>
<dbReference type="STRING" id="540747.SAMN04488031_101868"/>
<comment type="subcellular location">
    <subcellularLocation>
        <location evidence="1">Cell inner membrane</location>
        <topology evidence="1">Single-pass type II membrane protein</topology>
        <orientation evidence="1">Periplasmic side</orientation>
    </subcellularLocation>
</comment>
<dbReference type="GO" id="GO:0005886">
    <property type="term" value="C:plasma membrane"/>
    <property type="evidence" value="ECO:0007669"/>
    <property type="project" value="UniProtKB-SubCell"/>
</dbReference>
<gene>
    <name evidence="16" type="primary">ppiD</name>
    <name evidence="16" type="ORF">RIdsm_02474</name>
    <name evidence="15" type="ORF">XM52_13420</name>
</gene>
<keyword evidence="15" id="KW-0413">Isomerase</keyword>
<dbReference type="Proteomes" id="UP000051401">
    <property type="component" value="Unassembled WGS sequence"/>
</dbReference>
<accession>A0A0T5P8C0</accession>
<protein>
    <recommendedName>
        <fullName evidence="2">Parvulin-like PPIase</fullName>
    </recommendedName>
    <alternativeName>
        <fullName evidence="9">Peptidyl-prolyl cis-trans isomerase plp</fullName>
    </alternativeName>
    <alternativeName>
        <fullName evidence="12">Periplasmic chaperone PpiD</fullName>
    </alternativeName>
    <alternativeName>
        <fullName evidence="13">Periplasmic folding chaperone</fullName>
    </alternativeName>
    <alternativeName>
        <fullName evidence="10">Rotamase plp</fullName>
    </alternativeName>
</protein>
<proteinExistence type="inferred from homology"/>
<keyword evidence="3" id="KW-1003">Cell membrane</keyword>
<evidence type="ECO:0000256" key="7">
    <source>
        <dbReference type="ARBA" id="ARBA00023136"/>
    </source>
</evidence>
<dbReference type="EMBL" id="LAXI01000007">
    <property type="protein sequence ID" value="KRS17483.1"/>
    <property type="molecule type" value="Genomic_DNA"/>
</dbReference>
<keyword evidence="8" id="KW-0143">Chaperone</keyword>
<evidence type="ECO:0000256" key="6">
    <source>
        <dbReference type="ARBA" id="ARBA00022989"/>
    </source>
</evidence>
<evidence type="ECO:0000313" key="18">
    <source>
        <dbReference type="Proteomes" id="UP000325785"/>
    </source>
</evidence>
<dbReference type="GO" id="GO:0003755">
    <property type="term" value="F:peptidyl-prolyl cis-trans isomerase activity"/>
    <property type="evidence" value="ECO:0007669"/>
    <property type="project" value="InterPro"/>
</dbReference>
<dbReference type="SUPFAM" id="SSF109998">
    <property type="entry name" value="Triger factor/SurA peptide-binding domain-like"/>
    <property type="match status" value="1"/>
</dbReference>
<dbReference type="Gene3D" id="3.10.50.40">
    <property type="match status" value="1"/>
</dbReference>
<sequence length="613" mass="66513">MAKKGITNTLVWVLMALLILGLGGFGVTNLSGTVRSIGSVGDSDIDVDEYARALQREIRAVEAERGEPVSFAEARDIGVTDSVLARLIASAAFDHETGQIGLSIGDENLRDEIVGMQQFQGVDGSFDREGYRYALDQAGLSESAFEEDIRAETARSFLQAAVMAGVTMPEGYMQTLLDYLGEQRSVTWSVLGRDDLQTGMPVPDDSDLQTYHSENEDQFTVPERKRITYALLTPDMLIDTIEVDEEALRDAYEARESEFNQPERRLVERLAFGSEEAAQAALEQIESGDSTFEDLVAERGLDLADIDLGDVSRADLEGAGDDVFAASTGDVVGPLSSPVGPALFRVNAVLSEQVTTFEEAEPDLRAELAADRARRVVDSRIDAVDDLLAGGATIEDLADETDLELGQIDWHEGISEGIAAYDAFRSAASAVSEGDYPEVMQLDEGGIFAMRLDEVVPPEVQPLEEVRDAVTAAWEQEALVSELKAQAEPVVERLAGGESLEEAGLSVDGSQTLTRRGFRAEVPPSFIETVFGMEEGGATMIEGDGRVFVIKLDEILPPDSEDSDLQELQDLLQQRAATSLSQDLFQVLANDIRNRAGIELDQAAMNAVHSNFQ</sequence>
<evidence type="ECO:0000256" key="3">
    <source>
        <dbReference type="ARBA" id="ARBA00022475"/>
    </source>
</evidence>
<evidence type="ECO:0000256" key="12">
    <source>
        <dbReference type="ARBA" id="ARBA00040743"/>
    </source>
</evidence>
<evidence type="ECO:0000256" key="5">
    <source>
        <dbReference type="ARBA" id="ARBA00022692"/>
    </source>
</evidence>
<dbReference type="InterPro" id="IPR027304">
    <property type="entry name" value="Trigger_fact/SurA_dom_sf"/>
</dbReference>
<dbReference type="InterPro" id="IPR052029">
    <property type="entry name" value="PpiD_chaperone"/>
</dbReference>
<dbReference type="OrthoDB" id="9768393at2"/>